<dbReference type="PANTHER" id="PTHR34848:SF1">
    <property type="entry name" value="BIFUNCTIONAL ADENOSYLCOBALAMIN BIOSYNTHESIS PROTEIN COBU"/>
    <property type="match status" value="1"/>
</dbReference>
<evidence type="ECO:0000256" key="5">
    <source>
        <dbReference type="ARBA" id="ARBA00004692"/>
    </source>
</evidence>
<keyword evidence="14" id="KW-0067">ATP-binding</keyword>
<evidence type="ECO:0000256" key="15">
    <source>
        <dbReference type="ARBA" id="ARBA00023134"/>
    </source>
</evidence>
<keyword evidence="19" id="KW-1185">Reference proteome</keyword>
<organism evidence="18 19">
    <name type="scientific">Metabacillus litoralis</name>
    <dbReference type="NCBI Taxonomy" id="152268"/>
    <lineage>
        <taxon>Bacteria</taxon>
        <taxon>Bacillati</taxon>
        <taxon>Bacillota</taxon>
        <taxon>Bacilli</taxon>
        <taxon>Bacillales</taxon>
        <taxon>Bacillaceae</taxon>
        <taxon>Metabacillus</taxon>
    </lineage>
</organism>
<evidence type="ECO:0000256" key="6">
    <source>
        <dbReference type="ARBA" id="ARBA00005159"/>
    </source>
</evidence>
<evidence type="ECO:0000256" key="3">
    <source>
        <dbReference type="ARBA" id="ARBA00001522"/>
    </source>
</evidence>
<gene>
    <name evidence="18" type="ORF">FS935_18305</name>
</gene>
<dbReference type="Gene3D" id="3.40.50.300">
    <property type="entry name" value="P-loop containing nucleotide triphosphate hydrolases"/>
    <property type="match status" value="1"/>
</dbReference>
<reference evidence="18 19" key="1">
    <citation type="journal article" date="2005" name="Int. J. Syst. Evol. Microbiol.">
        <title>Bacillus litoralis sp. nov., isolated from a tidal flat of the Yellow Sea in Korea.</title>
        <authorList>
            <person name="Yoon J.H."/>
            <person name="Oh T.K."/>
        </authorList>
    </citation>
    <scope>NUCLEOTIDE SEQUENCE [LARGE SCALE GENOMIC DNA]</scope>
    <source>
        <strain evidence="18 19">SW-211</strain>
    </source>
</reference>
<dbReference type="UniPathway" id="UPA00148">
    <property type="reaction ID" value="UER00236"/>
</dbReference>
<dbReference type="InterPro" id="IPR027417">
    <property type="entry name" value="P-loop_NTPase"/>
</dbReference>
<dbReference type="GO" id="GO:0005524">
    <property type="term" value="F:ATP binding"/>
    <property type="evidence" value="ECO:0007669"/>
    <property type="project" value="UniProtKB-KW"/>
</dbReference>
<dbReference type="EC" id="2.7.7.62" evidence="9"/>
<evidence type="ECO:0000256" key="12">
    <source>
        <dbReference type="ARBA" id="ARBA00022741"/>
    </source>
</evidence>
<keyword evidence="13 18" id="KW-0418">Kinase</keyword>
<comment type="catalytic activity">
    <reaction evidence="2">
        <text>adenosylcob(III)inamide phosphate + GTP + H(+) = adenosylcob(III)inamide-GDP + diphosphate</text>
        <dbReference type="Rhea" id="RHEA:22712"/>
        <dbReference type="ChEBI" id="CHEBI:15378"/>
        <dbReference type="ChEBI" id="CHEBI:33019"/>
        <dbReference type="ChEBI" id="CHEBI:37565"/>
        <dbReference type="ChEBI" id="CHEBI:58502"/>
        <dbReference type="ChEBI" id="CHEBI:60487"/>
        <dbReference type="EC" id="2.7.7.62"/>
    </reaction>
</comment>
<evidence type="ECO:0000256" key="1">
    <source>
        <dbReference type="ARBA" id="ARBA00000312"/>
    </source>
</evidence>
<proteinExistence type="inferred from homology"/>
<dbReference type="InterPro" id="IPR003203">
    <property type="entry name" value="CobU/CobP"/>
</dbReference>
<protein>
    <recommendedName>
        <fullName evidence="16">Adenosylcobinamide kinase</fullName>
        <ecNumber evidence="8">2.7.1.156</ecNumber>
        <ecNumber evidence="9">2.7.7.62</ecNumber>
    </recommendedName>
    <alternativeName>
        <fullName evidence="17">Adenosylcobinamide-phosphate guanylyltransferase</fullName>
    </alternativeName>
</protein>
<dbReference type="AlphaFoldDB" id="A0A5C6VLC6"/>
<keyword evidence="11" id="KW-0808">Transferase</keyword>
<evidence type="ECO:0000256" key="4">
    <source>
        <dbReference type="ARBA" id="ARBA00003889"/>
    </source>
</evidence>
<evidence type="ECO:0000256" key="8">
    <source>
        <dbReference type="ARBA" id="ARBA00012016"/>
    </source>
</evidence>
<evidence type="ECO:0000256" key="17">
    <source>
        <dbReference type="ARBA" id="ARBA00030571"/>
    </source>
</evidence>
<comment type="catalytic activity">
    <reaction evidence="1">
        <text>adenosylcob(III)inamide + ATP = adenosylcob(III)inamide phosphate + ADP + H(+)</text>
        <dbReference type="Rhea" id="RHEA:15769"/>
        <dbReference type="ChEBI" id="CHEBI:2480"/>
        <dbReference type="ChEBI" id="CHEBI:15378"/>
        <dbReference type="ChEBI" id="CHEBI:30616"/>
        <dbReference type="ChEBI" id="CHEBI:58502"/>
        <dbReference type="ChEBI" id="CHEBI:456216"/>
        <dbReference type="EC" id="2.7.1.156"/>
    </reaction>
</comment>
<sequence length="144" mass="16818">MDMQLVVGGAYSGKRKIVKQSCENLILHSAYNGDEFSKWQTSLKQNSTFVMEGWEKWVEEQLISGKSIDEVKSFFIEEIDKLCEAEKSLQFPFYFIMLEMGRGIVPMLEKNRNIRDVCGWILQYAANKAEEVYYCWHGLARKIK</sequence>
<keyword evidence="15" id="KW-0342">GTP-binding</keyword>
<comment type="similarity">
    <text evidence="7">Belongs to the CobU/CobP family.</text>
</comment>
<evidence type="ECO:0000256" key="9">
    <source>
        <dbReference type="ARBA" id="ARBA00012523"/>
    </source>
</evidence>
<dbReference type="Proteomes" id="UP000321363">
    <property type="component" value="Unassembled WGS sequence"/>
</dbReference>
<dbReference type="PANTHER" id="PTHR34848">
    <property type="match status" value="1"/>
</dbReference>
<evidence type="ECO:0000256" key="16">
    <source>
        <dbReference type="ARBA" id="ARBA00029570"/>
    </source>
</evidence>
<dbReference type="GO" id="GO:0043752">
    <property type="term" value="F:adenosylcobinamide kinase activity"/>
    <property type="evidence" value="ECO:0007669"/>
    <property type="project" value="UniProtKB-EC"/>
</dbReference>
<dbReference type="GO" id="GO:0008820">
    <property type="term" value="F:cobinamide phosphate guanylyltransferase activity"/>
    <property type="evidence" value="ECO:0007669"/>
    <property type="project" value="UniProtKB-EC"/>
</dbReference>
<comment type="function">
    <text evidence="4">Catalyzes ATP-dependent phosphorylation of adenosylcobinamide and addition of GMP to adenosylcobinamide phosphate.</text>
</comment>
<comment type="pathway">
    <text evidence="6">Cofactor biosynthesis; adenosylcobalamin biosynthesis; adenosylcobalamin from cob(II)yrinate a,c-diamide: step 5/7.</text>
</comment>
<dbReference type="GO" id="GO:0009236">
    <property type="term" value="P:cobalamin biosynthetic process"/>
    <property type="evidence" value="ECO:0007669"/>
    <property type="project" value="UniProtKB-UniPathway"/>
</dbReference>
<evidence type="ECO:0000256" key="11">
    <source>
        <dbReference type="ARBA" id="ARBA00022679"/>
    </source>
</evidence>
<dbReference type="Pfam" id="PF02283">
    <property type="entry name" value="CobU"/>
    <property type="match status" value="1"/>
</dbReference>
<evidence type="ECO:0000256" key="7">
    <source>
        <dbReference type="ARBA" id="ARBA00007490"/>
    </source>
</evidence>
<dbReference type="EC" id="2.7.1.156" evidence="8"/>
<comment type="catalytic activity">
    <reaction evidence="3">
        <text>adenosylcob(III)inamide + GTP = adenosylcob(III)inamide phosphate + GDP + H(+)</text>
        <dbReference type="Rhea" id="RHEA:15765"/>
        <dbReference type="ChEBI" id="CHEBI:2480"/>
        <dbReference type="ChEBI" id="CHEBI:15378"/>
        <dbReference type="ChEBI" id="CHEBI:37565"/>
        <dbReference type="ChEBI" id="CHEBI:58189"/>
        <dbReference type="ChEBI" id="CHEBI:58502"/>
        <dbReference type="EC" id="2.7.1.156"/>
    </reaction>
</comment>
<evidence type="ECO:0000256" key="10">
    <source>
        <dbReference type="ARBA" id="ARBA00022573"/>
    </source>
</evidence>
<evidence type="ECO:0000256" key="2">
    <source>
        <dbReference type="ARBA" id="ARBA00000711"/>
    </source>
</evidence>
<evidence type="ECO:0000256" key="14">
    <source>
        <dbReference type="ARBA" id="ARBA00022840"/>
    </source>
</evidence>
<comment type="caution">
    <text evidence="18">The sequence shown here is derived from an EMBL/GenBank/DDBJ whole genome shotgun (WGS) entry which is preliminary data.</text>
</comment>
<keyword evidence="10" id="KW-0169">Cobalamin biosynthesis</keyword>
<dbReference type="GO" id="GO:0005525">
    <property type="term" value="F:GTP binding"/>
    <property type="evidence" value="ECO:0007669"/>
    <property type="project" value="UniProtKB-KW"/>
</dbReference>
<keyword evidence="12" id="KW-0547">Nucleotide-binding</keyword>
<evidence type="ECO:0000313" key="18">
    <source>
        <dbReference type="EMBL" id="TXC86007.1"/>
    </source>
</evidence>
<name>A0A5C6VLC6_9BACI</name>
<dbReference type="SUPFAM" id="SSF52540">
    <property type="entry name" value="P-loop containing nucleoside triphosphate hydrolases"/>
    <property type="match status" value="1"/>
</dbReference>
<comment type="pathway">
    <text evidence="5">Cofactor biosynthesis; adenosylcobalamin biosynthesis; adenosylcobalamin from cob(II)yrinate a,c-diamide: step 6/7.</text>
</comment>
<dbReference type="EMBL" id="VOQF01000013">
    <property type="protein sequence ID" value="TXC86007.1"/>
    <property type="molecule type" value="Genomic_DNA"/>
</dbReference>
<evidence type="ECO:0000256" key="13">
    <source>
        <dbReference type="ARBA" id="ARBA00022777"/>
    </source>
</evidence>
<evidence type="ECO:0000313" key="19">
    <source>
        <dbReference type="Proteomes" id="UP000321363"/>
    </source>
</evidence>
<accession>A0A5C6VLC6</accession>